<dbReference type="PANTHER" id="PTHR43000">
    <property type="entry name" value="DTDP-D-GLUCOSE 4,6-DEHYDRATASE-RELATED"/>
    <property type="match status" value="1"/>
</dbReference>
<name>A0ABW4BFW7_9LACO</name>
<gene>
    <name evidence="3" type="ORF">ACFQ41_01460</name>
</gene>
<dbReference type="EMBL" id="JBHTOA010000014">
    <property type="protein sequence ID" value="MFD1397972.1"/>
    <property type="molecule type" value="Genomic_DNA"/>
</dbReference>
<keyword evidence="4" id="KW-1185">Reference proteome</keyword>
<reference evidence="4" key="1">
    <citation type="journal article" date="2019" name="Int. J. Syst. Evol. Microbiol.">
        <title>The Global Catalogue of Microorganisms (GCM) 10K type strain sequencing project: providing services to taxonomists for standard genome sequencing and annotation.</title>
        <authorList>
            <consortium name="The Broad Institute Genomics Platform"/>
            <consortium name="The Broad Institute Genome Sequencing Center for Infectious Disease"/>
            <person name="Wu L."/>
            <person name="Ma J."/>
        </authorList>
    </citation>
    <scope>NUCLEOTIDE SEQUENCE [LARGE SCALE GENOMIC DNA]</scope>
    <source>
        <strain evidence="4">CCM 9110</strain>
    </source>
</reference>
<dbReference type="RefSeq" id="WP_204119641.1">
    <property type="nucleotide sequence ID" value="NZ_BOLV01000020.1"/>
</dbReference>
<dbReference type="Gene3D" id="3.90.25.10">
    <property type="entry name" value="UDP-galactose 4-epimerase, domain 1"/>
    <property type="match status" value="1"/>
</dbReference>
<organism evidence="3 4">
    <name type="scientific">Lacticaseibacillus suilingensis</name>
    <dbReference type="NCBI Taxonomy" id="2799577"/>
    <lineage>
        <taxon>Bacteria</taxon>
        <taxon>Bacillati</taxon>
        <taxon>Bacillota</taxon>
        <taxon>Bacilli</taxon>
        <taxon>Lactobacillales</taxon>
        <taxon>Lactobacillaceae</taxon>
        <taxon>Lacticaseibacillus</taxon>
    </lineage>
</organism>
<comment type="similarity">
    <text evidence="1">Belongs to the NAD(P)-dependent epimerase/dehydratase family.</text>
</comment>
<dbReference type="InterPro" id="IPR036291">
    <property type="entry name" value="NAD(P)-bd_dom_sf"/>
</dbReference>
<accession>A0ABW4BFW7</accession>
<dbReference type="Pfam" id="PF01370">
    <property type="entry name" value="Epimerase"/>
    <property type="match status" value="1"/>
</dbReference>
<evidence type="ECO:0000313" key="4">
    <source>
        <dbReference type="Proteomes" id="UP001597199"/>
    </source>
</evidence>
<feature type="domain" description="NAD-dependent epimerase/dehydratase" evidence="2">
    <location>
        <begin position="5"/>
        <end position="244"/>
    </location>
</feature>
<protein>
    <submittedName>
        <fullName evidence="3">NAD-dependent epimerase/dehydratase family protein</fullName>
    </submittedName>
</protein>
<comment type="caution">
    <text evidence="3">The sequence shown here is derived from an EMBL/GenBank/DDBJ whole genome shotgun (WGS) entry which is preliminary data.</text>
</comment>
<sequence>MSKYLVTGGAGFIGSNLTEQLLTEPEAEITIVDDLSMGLKSNIPDSLRVTFIEHSITDHAFMSQLLVDGQFDYIVLLAAIASVADSVERPYETHQVNQEANLNIIETLRAKQIPFKKLFFSSSAAVYGELPEMPKREDQAVQPLTQYAVDKYATERAIINYSRLYDMPMVCVRFFNVYGPKQNPKSPYSGVLSIIMDSLMNDKPFTFFGDGSQTRDFVYVGDVISAIVGLLHTPAAKADVFNIANGKQTALMTVAKQLETLTGKHLNASFKPERAGDIHDSYADASKIDQFGFMIHTPLATGLAQYVDSVK</sequence>
<dbReference type="SUPFAM" id="SSF51735">
    <property type="entry name" value="NAD(P)-binding Rossmann-fold domains"/>
    <property type="match status" value="1"/>
</dbReference>
<evidence type="ECO:0000313" key="3">
    <source>
        <dbReference type="EMBL" id="MFD1397972.1"/>
    </source>
</evidence>
<dbReference type="Gene3D" id="3.40.50.720">
    <property type="entry name" value="NAD(P)-binding Rossmann-like Domain"/>
    <property type="match status" value="1"/>
</dbReference>
<dbReference type="Proteomes" id="UP001597199">
    <property type="component" value="Unassembled WGS sequence"/>
</dbReference>
<dbReference type="InterPro" id="IPR001509">
    <property type="entry name" value="Epimerase_deHydtase"/>
</dbReference>
<proteinExistence type="inferred from homology"/>
<evidence type="ECO:0000256" key="1">
    <source>
        <dbReference type="ARBA" id="ARBA00007637"/>
    </source>
</evidence>
<evidence type="ECO:0000259" key="2">
    <source>
        <dbReference type="Pfam" id="PF01370"/>
    </source>
</evidence>